<dbReference type="GO" id="GO:0008270">
    <property type="term" value="F:zinc ion binding"/>
    <property type="evidence" value="ECO:0007669"/>
    <property type="project" value="InterPro"/>
</dbReference>
<dbReference type="AlphaFoldDB" id="A0A0V7ZS23"/>
<evidence type="ECO:0000313" key="4">
    <source>
        <dbReference type="Proteomes" id="UP000053372"/>
    </source>
</evidence>
<dbReference type="Pfam" id="PF08240">
    <property type="entry name" value="ADH_N"/>
    <property type="match status" value="1"/>
</dbReference>
<comment type="caution">
    <text evidence="3">The sequence shown here is derived from an EMBL/GenBank/DDBJ whole genome shotgun (WGS) entry which is preliminary data.</text>
</comment>
<dbReference type="Gene3D" id="3.90.180.10">
    <property type="entry name" value="Medium-chain alcohol dehydrogenases, catalytic domain"/>
    <property type="match status" value="1"/>
</dbReference>
<dbReference type="Proteomes" id="UP000053372">
    <property type="component" value="Unassembled WGS sequence"/>
</dbReference>
<dbReference type="InterPro" id="IPR050700">
    <property type="entry name" value="YIM1/Zinc_Alcohol_DH_Fams"/>
</dbReference>
<accession>A0A0V7ZS23</accession>
<dbReference type="PANTHER" id="PTHR11695:SF294">
    <property type="entry name" value="RETICULON-4-INTERACTING PROTEIN 1, MITOCHONDRIAL"/>
    <property type="match status" value="1"/>
</dbReference>
<keyword evidence="1" id="KW-0560">Oxidoreductase</keyword>
<dbReference type="InterPro" id="IPR011032">
    <property type="entry name" value="GroES-like_sf"/>
</dbReference>
<dbReference type="RefSeq" id="WP_058183714.1">
    <property type="nucleotide sequence ID" value="NZ_LMTZ01000089.1"/>
</dbReference>
<evidence type="ECO:0000259" key="2">
    <source>
        <dbReference type="SMART" id="SM00829"/>
    </source>
</evidence>
<keyword evidence="4" id="KW-1185">Reference proteome</keyword>
<dbReference type="CDD" id="cd05289">
    <property type="entry name" value="MDR_like_2"/>
    <property type="match status" value="1"/>
</dbReference>
<organism evidence="3 4">
    <name type="scientific">Mastigocoleus testarum BC008</name>
    <dbReference type="NCBI Taxonomy" id="371196"/>
    <lineage>
        <taxon>Bacteria</taxon>
        <taxon>Bacillati</taxon>
        <taxon>Cyanobacteriota</taxon>
        <taxon>Cyanophyceae</taxon>
        <taxon>Nostocales</taxon>
        <taxon>Hapalosiphonaceae</taxon>
        <taxon>Mastigocoleus</taxon>
    </lineage>
</organism>
<dbReference type="Gene3D" id="3.40.50.720">
    <property type="entry name" value="NAD(P)-binding Rossmann-like Domain"/>
    <property type="match status" value="1"/>
</dbReference>
<dbReference type="SUPFAM" id="SSF50129">
    <property type="entry name" value="GroES-like"/>
    <property type="match status" value="1"/>
</dbReference>
<feature type="domain" description="Enoyl reductase (ER)" evidence="2">
    <location>
        <begin position="10"/>
        <end position="306"/>
    </location>
</feature>
<dbReference type="GO" id="GO:0016491">
    <property type="term" value="F:oxidoreductase activity"/>
    <property type="evidence" value="ECO:0007669"/>
    <property type="project" value="UniProtKB-KW"/>
</dbReference>
<protein>
    <recommendedName>
        <fullName evidence="2">Enoyl reductase (ER) domain-containing protein</fullName>
    </recommendedName>
</protein>
<dbReference type="InterPro" id="IPR036291">
    <property type="entry name" value="NAD(P)-bd_dom_sf"/>
</dbReference>
<evidence type="ECO:0000313" key="3">
    <source>
        <dbReference type="EMBL" id="KST67304.1"/>
    </source>
</evidence>
<gene>
    <name evidence="3" type="ORF">BC008_29400</name>
</gene>
<dbReference type="InterPro" id="IPR002364">
    <property type="entry name" value="Quin_OxRdtase/zeta-crystal_CS"/>
</dbReference>
<dbReference type="SUPFAM" id="SSF51735">
    <property type="entry name" value="NAD(P)-binding Rossmann-fold domains"/>
    <property type="match status" value="1"/>
</dbReference>
<dbReference type="SMART" id="SM00829">
    <property type="entry name" value="PKS_ER"/>
    <property type="match status" value="1"/>
</dbReference>
<dbReference type="Pfam" id="PF13602">
    <property type="entry name" value="ADH_zinc_N_2"/>
    <property type="match status" value="1"/>
</dbReference>
<dbReference type="PANTHER" id="PTHR11695">
    <property type="entry name" value="ALCOHOL DEHYDROGENASE RELATED"/>
    <property type="match status" value="1"/>
</dbReference>
<sequence length="324" mass="34349">MKAVRIHSYGGLETLIYEDAPQPKPEEGQVLIHVRAAGVNPIDWKIRQGFLKDVFPYEMPLILGTDVSGVVEAVGAGVSAFQPGQDVYGVADMTLSGSYAEYAVARAEAIAPMPQSLNYDQAASVPIVAMTAYQALFEIGQLKAGQSVLIHGAAGGVGSFALQFAKNKGIKAIGTASADNLDFVRDLGAQQVIDYKATQFEKAVDGVDMVLDLIGGETQERSWGVLKSGGILVSTASPPSKETAAEKGVRAEIMMVQPKATNLEKIGAMFARGELATFVDGVLPLSEVQQAHELSQNGHVRGKLVLQIPDKYNEYSDPSAGNSP</sequence>
<dbReference type="PROSITE" id="PS01162">
    <property type="entry name" value="QOR_ZETA_CRYSTAL"/>
    <property type="match status" value="1"/>
</dbReference>
<dbReference type="OrthoDB" id="9792162at2"/>
<dbReference type="InterPro" id="IPR020843">
    <property type="entry name" value="ER"/>
</dbReference>
<dbReference type="EMBL" id="LMTZ01000089">
    <property type="protein sequence ID" value="KST67304.1"/>
    <property type="molecule type" value="Genomic_DNA"/>
</dbReference>
<proteinExistence type="predicted"/>
<dbReference type="InterPro" id="IPR013154">
    <property type="entry name" value="ADH-like_N"/>
</dbReference>
<reference evidence="3 4" key="1">
    <citation type="journal article" date="2015" name="Genome Announc.">
        <title>Draft Genome of the Euendolithic (true boring) Cyanobacterium Mastigocoleus testarum strain BC008.</title>
        <authorList>
            <person name="Guida B.S."/>
            <person name="Garcia-Pichel F."/>
        </authorList>
    </citation>
    <scope>NUCLEOTIDE SEQUENCE [LARGE SCALE GENOMIC DNA]</scope>
    <source>
        <strain evidence="3 4">BC008</strain>
    </source>
</reference>
<evidence type="ECO:0000256" key="1">
    <source>
        <dbReference type="ARBA" id="ARBA00023002"/>
    </source>
</evidence>
<name>A0A0V7ZS23_9CYAN</name>